<protein>
    <submittedName>
        <fullName evidence="7">Uncharacterized protein (DUF1778 family)</fullName>
    </submittedName>
</protein>
<keyword evidence="3" id="KW-0805">Transcription regulation</keyword>
<gene>
    <name evidence="7" type="ORF">C8E83_2070</name>
</gene>
<evidence type="ECO:0000256" key="1">
    <source>
        <dbReference type="ARBA" id="ARBA00022491"/>
    </source>
</evidence>
<dbReference type="GO" id="GO:0003677">
    <property type="term" value="F:DNA binding"/>
    <property type="evidence" value="ECO:0007669"/>
    <property type="project" value="UniProtKB-KW"/>
</dbReference>
<dbReference type="PANTHER" id="PTHR35401">
    <property type="entry name" value="COPG FAMILY HELIX-TURN-HELIX PROTEIN-RELATED-RELATED"/>
    <property type="match status" value="1"/>
</dbReference>
<dbReference type="Pfam" id="PF08681">
    <property type="entry name" value="TacA1"/>
    <property type="match status" value="1"/>
</dbReference>
<comment type="caution">
    <text evidence="7">The sequence shown here is derived from an EMBL/GenBank/DDBJ whole genome shotgun (WGS) entry which is preliminary data.</text>
</comment>
<dbReference type="InterPro" id="IPR010985">
    <property type="entry name" value="Ribbon_hlx_hlx"/>
</dbReference>
<evidence type="ECO:0000256" key="6">
    <source>
        <dbReference type="ARBA" id="ARBA00049988"/>
    </source>
</evidence>
<keyword evidence="8" id="KW-1185">Reference proteome</keyword>
<dbReference type="AlphaFoldDB" id="A0A495IIK9"/>
<keyword evidence="2" id="KW-1277">Toxin-antitoxin system</keyword>
<keyword evidence="5" id="KW-0804">Transcription</keyword>
<evidence type="ECO:0000256" key="2">
    <source>
        <dbReference type="ARBA" id="ARBA00022649"/>
    </source>
</evidence>
<dbReference type="PANTHER" id="PTHR35401:SF1">
    <property type="entry name" value="CYTOPLASMIC PROTEIN"/>
    <property type="match status" value="1"/>
</dbReference>
<sequence>MYGDVPYTDLMPATTKSDRLDLRLTTAQKREIEQAAAISGRSVSDFSVTALVEKAEDTIRREREIAMSRRSFEAFSALLDRPAKSVDKLAGLLARPSIFVEDE</sequence>
<dbReference type="Proteomes" id="UP000280008">
    <property type="component" value="Unassembled WGS sequence"/>
</dbReference>
<dbReference type="Gene3D" id="1.20.5.780">
    <property type="entry name" value="Single helix bin"/>
    <property type="match status" value="1"/>
</dbReference>
<proteinExistence type="inferred from homology"/>
<accession>A0A495IIK9</accession>
<comment type="similarity">
    <text evidence="6">Belongs to the TacA antitoxin family.</text>
</comment>
<evidence type="ECO:0000256" key="5">
    <source>
        <dbReference type="ARBA" id="ARBA00023163"/>
    </source>
</evidence>
<keyword evidence="1" id="KW-0678">Repressor</keyword>
<evidence type="ECO:0000313" key="7">
    <source>
        <dbReference type="EMBL" id="RKR74936.1"/>
    </source>
</evidence>
<evidence type="ECO:0000313" key="8">
    <source>
        <dbReference type="Proteomes" id="UP000280008"/>
    </source>
</evidence>
<keyword evidence="4" id="KW-0238">DNA-binding</keyword>
<dbReference type="InterPro" id="IPR014795">
    <property type="entry name" value="TacA_1-like"/>
</dbReference>
<evidence type="ECO:0000256" key="3">
    <source>
        <dbReference type="ARBA" id="ARBA00023015"/>
    </source>
</evidence>
<dbReference type="GO" id="GO:0006355">
    <property type="term" value="P:regulation of DNA-templated transcription"/>
    <property type="evidence" value="ECO:0007669"/>
    <property type="project" value="InterPro"/>
</dbReference>
<organism evidence="7 8">
    <name type="scientific">Frondihabitans australicus</name>
    <dbReference type="NCBI Taxonomy" id="386892"/>
    <lineage>
        <taxon>Bacteria</taxon>
        <taxon>Bacillati</taxon>
        <taxon>Actinomycetota</taxon>
        <taxon>Actinomycetes</taxon>
        <taxon>Micrococcales</taxon>
        <taxon>Microbacteriaceae</taxon>
        <taxon>Frondihabitans</taxon>
    </lineage>
</organism>
<dbReference type="EMBL" id="RBKS01000001">
    <property type="protein sequence ID" value="RKR74936.1"/>
    <property type="molecule type" value="Genomic_DNA"/>
</dbReference>
<name>A0A495IIK9_9MICO</name>
<evidence type="ECO:0000256" key="4">
    <source>
        <dbReference type="ARBA" id="ARBA00023125"/>
    </source>
</evidence>
<reference evidence="7 8" key="1">
    <citation type="submission" date="2018-10" db="EMBL/GenBank/DDBJ databases">
        <title>Sequencing the genomes of 1000 actinobacteria strains.</title>
        <authorList>
            <person name="Klenk H.-P."/>
        </authorList>
    </citation>
    <scope>NUCLEOTIDE SEQUENCE [LARGE SCALE GENOMIC DNA]</scope>
    <source>
        <strain evidence="7 8">DSM 17894</strain>
    </source>
</reference>
<dbReference type="SUPFAM" id="SSF47598">
    <property type="entry name" value="Ribbon-helix-helix"/>
    <property type="match status" value="1"/>
</dbReference>